<dbReference type="EMBL" id="JBHUDJ010000001">
    <property type="protein sequence ID" value="MFD1585683.1"/>
    <property type="molecule type" value="Genomic_DNA"/>
</dbReference>
<reference evidence="1 2" key="1">
    <citation type="journal article" date="2019" name="Int. J. Syst. Evol. Microbiol.">
        <title>The Global Catalogue of Microorganisms (GCM) 10K type strain sequencing project: providing services to taxonomists for standard genome sequencing and annotation.</title>
        <authorList>
            <consortium name="The Broad Institute Genomics Platform"/>
            <consortium name="The Broad Institute Genome Sequencing Center for Infectious Disease"/>
            <person name="Wu L."/>
            <person name="Ma J."/>
        </authorList>
    </citation>
    <scope>NUCLEOTIDE SEQUENCE [LARGE SCALE GENOMIC DNA]</scope>
    <source>
        <strain evidence="1 2">CGMCC 1.12125</strain>
    </source>
</reference>
<evidence type="ECO:0000313" key="2">
    <source>
        <dbReference type="Proteomes" id="UP001597119"/>
    </source>
</evidence>
<protein>
    <submittedName>
        <fullName evidence="1">Uncharacterized protein</fullName>
    </submittedName>
</protein>
<proteinExistence type="predicted"/>
<organism evidence="1 2">
    <name type="scientific">Halorientalis brevis</name>
    <dbReference type="NCBI Taxonomy" id="1126241"/>
    <lineage>
        <taxon>Archaea</taxon>
        <taxon>Methanobacteriati</taxon>
        <taxon>Methanobacteriota</taxon>
        <taxon>Stenosarchaea group</taxon>
        <taxon>Halobacteria</taxon>
        <taxon>Halobacteriales</taxon>
        <taxon>Haloarculaceae</taxon>
        <taxon>Halorientalis</taxon>
    </lineage>
</organism>
<dbReference type="RefSeq" id="WP_247377316.1">
    <property type="nucleotide sequence ID" value="NZ_JALLGV010000003.1"/>
</dbReference>
<sequence length="70" mass="6990">MTTIKETVTGVALLAIGTILAALVLVQGLFAQPPIALPVAILAIGAGIATLDVPEHADRPAPVGTGRRPA</sequence>
<dbReference type="AlphaFoldDB" id="A0ABD6C8H4"/>
<comment type="caution">
    <text evidence="1">The sequence shown here is derived from an EMBL/GenBank/DDBJ whole genome shotgun (WGS) entry which is preliminary data.</text>
</comment>
<accession>A0ABD6C8H4</accession>
<dbReference type="Proteomes" id="UP001597119">
    <property type="component" value="Unassembled WGS sequence"/>
</dbReference>
<evidence type="ECO:0000313" key="1">
    <source>
        <dbReference type="EMBL" id="MFD1585683.1"/>
    </source>
</evidence>
<gene>
    <name evidence="1" type="ORF">ACFR9U_01710</name>
</gene>
<keyword evidence="2" id="KW-1185">Reference proteome</keyword>
<name>A0ABD6C8H4_9EURY</name>